<gene>
    <name evidence="1" type="ORF">NIES4072_03790</name>
</gene>
<protein>
    <submittedName>
        <fullName evidence="1">Uncharacterized protein</fullName>
    </submittedName>
</protein>
<evidence type="ECO:0000313" key="1">
    <source>
        <dbReference type="EMBL" id="GBG16733.1"/>
    </source>
</evidence>
<proteinExistence type="predicted"/>
<accession>A0A2R5FKG3</accession>
<dbReference type="EMBL" id="BDUD01000001">
    <property type="protein sequence ID" value="GBG16733.1"/>
    <property type="molecule type" value="Genomic_DNA"/>
</dbReference>
<reference evidence="1 2" key="1">
    <citation type="submission" date="2017-06" db="EMBL/GenBank/DDBJ databases">
        <title>Genome sequencing of cyanobaciteial culture collection at National Institute for Environmental Studies (NIES).</title>
        <authorList>
            <person name="Hirose Y."/>
            <person name="Shimura Y."/>
            <person name="Fujisawa T."/>
            <person name="Nakamura Y."/>
            <person name="Kawachi M."/>
        </authorList>
    </citation>
    <scope>NUCLEOTIDE SEQUENCE [LARGE SCALE GENOMIC DNA]</scope>
    <source>
        <strain evidence="1 2">NIES-4072</strain>
    </source>
</reference>
<organism evidence="1 2">
    <name type="scientific">Nostoc commune NIES-4072</name>
    <dbReference type="NCBI Taxonomy" id="2005467"/>
    <lineage>
        <taxon>Bacteria</taxon>
        <taxon>Bacillati</taxon>
        <taxon>Cyanobacteriota</taxon>
        <taxon>Cyanophyceae</taxon>
        <taxon>Nostocales</taxon>
        <taxon>Nostocaceae</taxon>
        <taxon>Nostoc</taxon>
    </lineage>
</organism>
<sequence>MLYYAQSITKAFSFWSHRGAMSPTGYSASQQALFSAASTSNVMIINRLIINKLAQINLNSTEMINRLCRAVKNH</sequence>
<name>A0A2R5FKG3_NOSCO</name>
<evidence type="ECO:0000313" key="2">
    <source>
        <dbReference type="Proteomes" id="UP000245124"/>
    </source>
</evidence>
<comment type="caution">
    <text evidence="1">The sequence shown here is derived from an EMBL/GenBank/DDBJ whole genome shotgun (WGS) entry which is preliminary data.</text>
</comment>
<dbReference type="AlphaFoldDB" id="A0A2R5FKG3"/>
<dbReference type="Proteomes" id="UP000245124">
    <property type="component" value="Unassembled WGS sequence"/>
</dbReference>
<keyword evidence="2" id="KW-1185">Reference proteome</keyword>